<organism evidence="1 2">
    <name type="scientific">Neorhodopirellula lusitana</name>
    <dbReference type="NCBI Taxonomy" id="445327"/>
    <lineage>
        <taxon>Bacteria</taxon>
        <taxon>Pseudomonadati</taxon>
        <taxon>Planctomycetota</taxon>
        <taxon>Planctomycetia</taxon>
        <taxon>Pirellulales</taxon>
        <taxon>Pirellulaceae</taxon>
        <taxon>Neorhodopirellula</taxon>
    </lineage>
</organism>
<name>A0ABY1Q3Z2_9BACT</name>
<accession>A0ABY1Q3Z2</accession>
<evidence type="ECO:0000313" key="1">
    <source>
        <dbReference type="EMBL" id="SMP55804.1"/>
    </source>
</evidence>
<keyword evidence="2" id="KW-1185">Reference proteome</keyword>
<dbReference type="Pfam" id="PF04338">
    <property type="entry name" value="DUF481"/>
    <property type="match status" value="1"/>
</dbReference>
<gene>
    <name evidence="1" type="ORF">SAMN06265222_10542</name>
</gene>
<dbReference type="InterPro" id="IPR007433">
    <property type="entry name" value="DUF481"/>
</dbReference>
<dbReference type="EMBL" id="FXUG01000005">
    <property type="protein sequence ID" value="SMP55804.1"/>
    <property type="molecule type" value="Genomic_DNA"/>
</dbReference>
<comment type="caution">
    <text evidence="1">The sequence shown here is derived from an EMBL/GenBank/DDBJ whole genome shotgun (WGS) entry which is preliminary data.</text>
</comment>
<proteinExistence type="predicted"/>
<dbReference type="Proteomes" id="UP001158067">
    <property type="component" value="Unassembled WGS sequence"/>
</dbReference>
<evidence type="ECO:0000313" key="2">
    <source>
        <dbReference type="Proteomes" id="UP001158067"/>
    </source>
</evidence>
<sequence length="422" mass="46710">MRPDAGAIGSVCQGNRVGRIEGLIEFVCWRIILNTHPKLNHVALVSLIASLFVMTHLLSSVVTSTASAQGWKSGQANWNGSGYQYPPTPAPMAAPETASSMLALPTNQVPSINELPDEWTAEFGLSESSLDLPVLESPTMSPPVLGQASAKVPVEALPLTDGAVGSGTYDGSMPMGNAIADGETFDHPPLEEEVVQWYQVPWRWISKGWENHAEFGLDGSSGNADTLAIQTGLEMKRKTKKYTLALDFDYRQASANNATTEDNGRFNLDYDRLFDDSPWSLFGKFGMEFDEFKSFDLRLNMNGGLGYYWIRNDKTNIVTRFGAGASKEIGSPDDDWVPEAVFGFEADHQLSARQKVKAKIDYFPAWDDFSNYRLVTDLAWETLIDSSENLSLRLSLTDRYDSTPQGAKPNDFYYSALLLYKF</sequence>
<protein>
    <submittedName>
        <fullName evidence="1">Salt-induced outer membrane protein YdiY</fullName>
    </submittedName>
</protein>
<reference evidence="1 2" key="1">
    <citation type="submission" date="2017-05" db="EMBL/GenBank/DDBJ databases">
        <authorList>
            <person name="Varghese N."/>
            <person name="Submissions S."/>
        </authorList>
    </citation>
    <scope>NUCLEOTIDE SEQUENCE [LARGE SCALE GENOMIC DNA]</scope>
    <source>
        <strain evidence="1 2">DSM 25457</strain>
    </source>
</reference>